<sequence>MVGSPIDPIHKLGNVEKGAVVDKEMYQRLVGSLIYLSHTRSDIAFVVNVVSQFMHNPKEVHLLAAHWILQYLKGTPEEKGLLFKRNGSATLEAYMDVGYASSATNRRSTTRYCTFSEKIL</sequence>
<accession>A0A9D4VRB9</accession>
<dbReference type="EMBL" id="JAMSHJ010000007">
    <property type="protein sequence ID" value="KAI5388287.1"/>
    <property type="molecule type" value="Genomic_DNA"/>
</dbReference>
<dbReference type="Gramene" id="Psat07G0410500-T1">
    <property type="protein sequence ID" value="KAI5388287.1"/>
    <property type="gene ID" value="KIW84_074105"/>
</dbReference>
<keyword evidence="2" id="KW-1185">Reference proteome</keyword>
<dbReference type="PANTHER" id="PTHR11439:SF470">
    <property type="entry name" value="CYSTEINE-RICH RLK (RECEPTOR-LIKE PROTEIN KINASE) 8"/>
    <property type="match status" value="1"/>
</dbReference>
<gene>
    <name evidence="1" type="ORF">KIW84_074105</name>
</gene>
<reference evidence="1 2" key="1">
    <citation type="journal article" date="2022" name="Nat. Genet.">
        <title>Improved pea reference genome and pan-genome highlight genomic features and evolutionary characteristics.</title>
        <authorList>
            <person name="Yang T."/>
            <person name="Liu R."/>
            <person name="Luo Y."/>
            <person name="Hu S."/>
            <person name="Wang D."/>
            <person name="Wang C."/>
            <person name="Pandey M.K."/>
            <person name="Ge S."/>
            <person name="Xu Q."/>
            <person name="Li N."/>
            <person name="Li G."/>
            <person name="Huang Y."/>
            <person name="Saxena R.K."/>
            <person name="Ji Y."/>
            <person name="Li M."/>
            <person name="Yan X."/>
            <person name="He Y."/>
            <person name="Liu Y."/>
            <person name="Wang X."/>
            <person name="Xiang C."/>
            <person name="Varshney R.K."/>
            <person name="Ding H."/>
            <person name="Gao S."/>
            <person name="Zong X."/>
        </authorList>
    </citation>
    <scope>NUCLEOTIDE SEQUENCE [LARGE SCALE GENOMIC DNA]</scope>
    <source>
        <strain evidence="1 2">cv. Zhongwan 6</strain>
    </source>
</reference>
<organism evidence="1 2">
    <name type="scientific">Pisum sativum</name>
    <name type="common">Garden pea</name>
    <name type="synonym">Lathyrus oleraceus</name>
    <dbReference type="NCBI Taxonomy" id="3888"/>
    <lineage>
        <taxon>Eukaryota</taxon>
        <taxon>Viridiplantae</taxon>
        <taxon>Streptophyta</taxon>
        <taxon>Embryophyta</taxon>
        <taxon>Tracheophyta</taxon>
        <taxon>Spermatophyta</taxon>
        <taxon>Magnoliopsida</taxon>
        <taxon>eudicotyledons</taxon>
        <taxon>Gunneridae</taxon>
        <taxon>Pentapetalae</taxon>
        <taxon>rosids</taxon>
        <taxon>fabids</taxon>
        <taxon>Fabales</taxon>
        <taxon>Fabaceae</taxon>
        <taxon>Papilionoideae</taxon>
        <taxon>50 kb inversion clade</taxon>
        <taxon>NPAAA clade</taxon>
        <taxon>Hologalegina</taxon>
        <taxon>IRL clade</taxon>
        <taxon>Fabeae</taxon>
        <taxon>Lathyrus</taxon>
    </lineage>
</organism>
<evidence type="ECO:0008006" key="3">
    <source>
        <dbReference type="Google" id="ProtNLM"/>
    </source>
</evidence>
<protein>
    <recommendedName>
        <fullName evidence="3">Retrovirus-related Pol polyprotein from transposon RE1</fullName>
    </recommendedName>
</protein>
<name>A0A9D4VRB9_PEA</name>
<evidence type="ECO:0000313" key="2">
    <source>
        <dbReference type="Proteomes" id="UP001058974"/>
    </source>
</evidence>
<dbReference type="AlphaFoldDB" id="A0A9D4VRB9"/>
<evidence type="ECO:0000313" key="1">
    <source>
        <dbReference type="EMBL" id="KAI5388287.1"/>
    </source>
</evidence>
<comment type="caution">
    <text evidence="1">The sequence shown here is derived from an EMBL/GenBank/DDBJ whole genome shotgun (WGS) entry which is preliminary data.</text>
</comment>
<dbReference type="Proteomes" id="UP001058974">
    <property type="component" value="Chromosome 7"/>
</dbReference>
<dbReference type="PANTHER" id="PTHR11439">
    <property type="entry name" value="GAG-POL-RELATED RETROTRANSPOSON"/>
    <property type="match status" value="1"/>
</dbReference>
<proteinExistence type="predicted"/>